<protein>
    <recommendedName>
        <fullName evidence="4">Carbohydrate ABC transporter substrate-binding protein, CUT1 family (TC 3.A.1.1.-)</fullName>
    </recommendedName>
</protein>
<accession>D4LAB9</accession>
<evidence type="ECO:0000256" key="1">
    <source>
        <dbReference type="SAM" id="SignalP"/>
    </source>
</evidence>
<reference evidence="2" key="1">
    <citation type="submission" date="2010-03" db="EMBL/GenBank/DDBJ databases">
        <title>The genome sequence of Ruminococcus sp. 18P13.</title>
        <authorList>
            <consortium name="metaHIT consortium -- http://www.metahit.eu/"/>
            <person name="Pajon A."/>
            <person name="Turner K."/>
            <person name="Parkhill J."/>
            <person name="Bernalier A."/>
        </authorList>
    </citation>
    <scope>NUCLEOTIDE SEQUENCE [LARGE SCALE GENOMIC DNA]</scope>
    <source>
        <strain evidence="2">Type strain: 18P13</strain>
    </source>
</reference>
<dbReference type="PROSITE" id="PS51257">
    <property type="entry name" value="PROKAR_LIPOPROTEIN"/>
    <property type="match status" value="1"/>
</dbReference>
<dbReference type="PANTHER" id="PTHR43649:SF12">
    <property type="entry name" value="DIACETYLCHITOBIOSE BINDING PROTEIN DASA"/>
    <property type="match status" value="1"/>
</dbReference>
<reference evidence="2" key="2">
    <citation type="submission" date="2010-03" db="EMBL/GenBank/DDBJ databases">
        <authorList>
            <person name="Pajon A."/>
        </authorList>
    </citation>
    <scope>NUCLEOTIDE SEQUENCE</scope>
    <source>
        <strain evidence="2">Type strain: 18P13</strain>
    </source>
</reference>
<evidence type="ECO:0008006" key="4">
    <source>
        <dbReference type="Google" id="ProtNLM"/>
    </source>
</evidence>
<keyword evidence="1" id="KW-0732">Signal</keyword>
<dbReference type="BioCyc" id="RCHA213810:RUM_RS01570-MONOMER"/>
<dbReference type="GeneID" id="83155161"/>
<dbReference type="KEGG" id="rch:RUM_03250"/>
<dbReference type="SUPFAM" id="SSF53850">
    <property type="entry name" value="Periplasmic binding protein-like II"/>
    <property type="match status" value="1"/>
</dbReference>
<evidence type="ECO:0000313" key="3">
    <source>
        <dbReference type="Proteomes" id="UP000007054"/>
    </source>
</evidence>
<keyword evidence="3" id="KW-1185">Reference proteome</keyword>
<dbReference type="Proteomes" id="UP000007054">
    <property type="component" value="Chromosome"/>
</dbReference>
<gene>
    <name evidence="2" type="ordered locus">RUM_03250</name>
</gene>
<feature type="signal peptide" evidence="1">
    <location>
        <begin position="1"/>
        <end position="22"/>
    </location>
</feature>
<dbReference type="STRING" id="213810.RUM_03250"/>
<sequence>MKNLKRTLAMLLALSLSAAATACGGNSSSESEGRTKSQDDVSIDTADSAINAGDPDIKGQTIYYLGIYDLNPTANQDRTVALTLFEDVYGAKIETIKTTSETLFTDLANRINGGDPVDMFDYQWDSVPNGVEKGQYEYLDSYIDLSDPIWDGMKDLIEKYKYKGHYYVVPYSVSDYIAITYSRTLIEEEGLTDPYKLYQEGKWDWDAFMSSMKTFVANAEDGETRYGCAGWFGQAIVQSTGESIINYDGKKFSSNVMNEKIEKAELLEEELTRLSLFDPTWYGTYPNDGSILYYGMAPWHLGQSNVMNPDGDLFLVPFPKMPGSDKYYLCGNAAAKMLVKNSDKGDAVAAYIKCERLAATQAEYKQAAKEKALIETKTAAGKVTSYLTEEQYDFMQTWYSSEDIVPMFDFGYGMGTRMSNETYAYETRGVMNNFMDGLLQKYEGTPGTWAEMRSAWQGVVDEVVDEFNAKQ</sequence>
<dbReference type="HOGENOM" id="CLU_040904_0_0_9"/>
<dbReference type="Pfam" id="PF13416">
    <property type="entry name" value="SBP_bac_8"/>
    <property type="match status" value="1"/>
</dbReference>
<dbReference type="AlphaFoldDB" id="D4LAB9"/>
<dbReference type="PANTHER" id="PTHR43649">
    <property type="entry name" value="ARABINOSE-BINDING PROTEIN-RELATED"/>
    <property type="match status" value="1"/>
</dbReference>
<dbReference type="PATRIC" id="fig|213810.4.peg.231"/>
<dbReference type="EMBL" id="FP929052">
    <property type="protein sequence ID" value="CBL16564.1"/>
    <property type="molecule type" value="Genomic_DNA"/>
</dbReference>
<name>D4LAB9_RUMC1</name>
<dbReference type="InterPro" id="IPR006059">
    <property type="entry name" value="SBP"/>
</dbReference>
<organism evidence="2 3">
    <name type="scientific">Ruminococcus champanellensis (strain DSM 18848 / JCM 17042 / KCTC 15320 / 18P13)</name>
    <dbReference type="NCBI Taxonomy" id="213810"/>
    <lineage>
        <taxon>Bacteria</taxon>
        <taxon>Bacillati</taxon>
        <taxon>Bacillota</taxon>
        <taxon>Clostridia</taxon>
        <taxon>Eubacteriales</taxon>
        <taxon>Oscillospiraceae</taxon>
        <taxon>Ruminococcus</taxon>
    </lineage>
</organism>
<dbReference type="RefSeq" id="WP_015557471.1">
    <property type="nucleotide sequence ID" value="NC_021039.1"/>
</dbReference>
<dbReference type="Gene3D" id="3.40.190.10">
    <property type="entry name" value="Periplasmic binding protein-like II"/>
    <property type="match status" value="1"/>
</dbReference>
<evidence type="ECO:0000313" key="2">
    <source>
        <dbReference type="EMBL" id="CBL16564.1"/>
    </source>
</evidence>
<dbReference type="InterPro" id="IPR050490">
    <property type="entry name" value="Bact_solute-bd_prot1"/>
</dbReference>
<feature type="chain" id="PRO_5038344452" description="Carbohydrate ABC transporter substrate-binding protein, CUT1 family (TC 3.A.1.1.-)" evidence="1">
    <location>
        <begin position="23"/>
        <end position="471"/>
    </location>
</feature>
<proteinExistence type="predicted"/>